<evidence type="ECO:0000256" key="7">
    <source>
        <dbReference type="ARBA" id="ARBA00023136"/>
    </source>
</evidence>
<dbReference type="Pfam" id="PF01032">
    <property type="entry name" value="FecCD"/>
    <property type="match status" value="1"/>
</dbReference>
<dbReference type="GO" id="GO:0005886">
    <property type="term" value="C:plasma membrane"/>
    <property type="evidence" value="ECO:0007669"/>
    <property type="project" value="UniProtKB-SubCell"/>
</dbReference>
<dbReference type="GO" id="GO:0022857">
    <property type="term" value="F:transmembrane transporter activity"/>
    <property type="evidence" value="ECO:0007669"/>
    <property type="project" value="InterPro"/>
</dbReference>
<dbReference type="SUPFAM" id="SSF81345">
    <property type="entry name" value="ABC transporter involved in vitamin B12 uptake, BtuC"/>
    <property type="match status" value="1"/>
</dbReference>
<feature type="transmembrane region" description="Helical" evidence="8">
    <location>
        <begin position="253"/>
        <end position="278"/>
    </location>
</feature>
<evidence type="ECO:0000313" key="9">
    <source>
        <dbReference type="EMBL" id="KEZ91918.1"/>
    </source>
</evidence>
<dbReference type="Gene3D" id="1.10.3470.10">
    <property type="entry name" value="ABC transporter involved in vitamin B12 uptake, BtuC"/>
    <property type="match status" value="1"/>
</dbReference>
<feature type="transmembrane region" description="Helical" evidence="8">
    <location>
        <begin position="320"/>
        <end position="339"/>
    </location>
</feature>
<comment type="similarity">
    <text evidence="2">Belongs to the binding-protein-dependent transport system permease family. FecCD subfamily.</text>
</comment>
<evidence type="ECO:0000256" key="6">
    <source>
        <dbReference type="ARBA" id="ARBA00022989"/>
    </source>
</evidence>
<feature type="transmembrane region" description="Helical" evidence="8">
    <location>
        <begin position="101"/>
        <end position="120"/>
    </location>
</feature>
<dbReference type="STRING" id="29354.IO98_01745"/>
<keyword evidence="5 8" id="KW-0812">Transmembrane</keyword>
<dbReference type="InterPro" id="IPR000522">
    <property type="entry name" value="ABC_transptr_permease_BtuC"/>
</dbReference>
<feature type="transmembrane region" description="Helical" evidence="8">
    <location>
        <begin position="20"/>
        <end position="40"/>
    </location>
</feature>
<evidence type="ECO:0000256" key="5">
    <source>
        <dbReference type="ARBA" id="ARBA00022692"/>
    </source>
</evidence>
<accession>A0A084JSI4</accession>
<dbReference type="GO" id="GO:0033214">
    <property type="term" value="P:siderophore-iron import into cell"/>
    <property type="evidence" value="ECO:0007669"/>
    <property type="project" value="TreeGrafter"/>
</dbReference>
<keyword evidence="4" id="KW-1003">Cell membrane</keyword>
<keyword evidence="3" id="KW-0813">Transport</keyword>
<evidence type="ECO:0000256" key="1">
    <source>
        <dbReference type="ARBA" id="ARBA00004651"/>
    </source>
</evidence>
<comment type="subcellular location">
    <subcellularLocation>
        <location evidence="1">Cell membrane</location>
        <topology evidence="1">Multi-pass membrane protein</topology>
    </subcellularLocation>
</comment>
<dbReference type="FunFam" id="1.10.3470.10:FF:000001">
    <property type="entry name" value="Vitamin B12 ABC transporter permease BtuC"/>
    <property type="match status" value="1"/>
</dbReference>
<feature type="transmembrane region" description="Helical" evidence="8">
    <location>
        <begin position="202"/>
        <end position="226"/>
    </location>
</feature>
<proteinExistence type="inferred from homology"/>
<evidence type="ECO:0000256" key="4">
    <source>
        <dbReference type="ARBA" id="ARBA00022475"/>
    </source>
</evidence>
<dbReference type="PANTHER" id="PTHR30472">
    <property type="entry name" value="FERRIC ENTEROBACTIN TRANSPORT SYSTEM PERMEASE PROTEIN"/>
    <property type="match status" value="1"/>
</dbReference>
<dbReference type="EMBL" id="JPME01000002">
    <property type="protein sequence ID" value="KEZ91918.1"/>
    <property type="molecule type" value="Genomic_DNA"/>
</dbReference>
<evidence type="ECO:0000256" key="2">
    <source>
        <dbReference type="ARBA" id="ARBA00007935"/>
    </source>
</evidence>
<dbReference type="AlphaFoldDB" id="A0A084JSI4"/>
<evidence type="ECO:0000256" key="8">
    <source>
        <dbReference type="SAM" id="Phobius"/>
    </source>
</evidence>
<dbReference type="CDD" id="cd06550">
    <property type="entry name" value="TM_ABC_iron-siderophores_like"/>
    <property type="match status" value="1"/>
</dbReference>
<dbReference type="InterPro" id="IPR037294">
    <property type="entry name" value="ABC_BtuC-like"/>
</dbReference>
<feature type="transmembrane region" description="Helical" evidence="8">
    <location>
        <begin position="126"/>
        <end position="149"/>
    </location>
</feature>
<dbReference type="Proteomes" id="UP000028525">
    <property type="component" value="Unassembled WGS sequence"/>
</dbReference>
<dbReference type="RefSeq" id="WP_038277383.1">
    <property type="nucleotide sequence ID" value="NZ_JPME01000002.1"/>
</dbReference>
<keyword evidence="7 8" id="KW-0472">Membrane</keyword>
<evidence type="ECO:0000256" key="3">
    <source>
        <dbReference type="ARBA" id="ARBA00022448"/>
    </source>
</evidence>
<evidence type="ECO:0000313" key="10">
    <source>
        <dbReference type="Proteomes" id="UP000028525"/>
    </source>
</evidence>
<gene>
    <name evidence="9" type="ORF">IO98_01745</name>
</gene>
<feature type="transmembrane region" description="Helical" evidence="8">
    <location>
        <begin position="72"/>
        <end position="89"/>
    </location>
</feature>
<name>A0A084JSI4_9FIRM</name>
<comment type="caution">
    <text evidence="9">The sequence shown here is derived from an EMBL/GenBank/DDBJ whole genome shotgun (WGS) entry which is preliminary data.</text>
</comment>
<feature type="transmembrane region" description="Helical" evidence="8">
    <location>
        <begin position="161"/>
        <end position="182"/>
    </location>
</feature>
<keyword evidence="6 8" id="KW-1133">Transmembrane helix</keyword>
<sequence length="348" mass="36492">MTQKDTNLLKRKTTVRNTMVIGTCFALLVLSVLISLNTGYSKLSPSEVLHAMIGGGREKENLILFSFRLPRIVLSMLVGAGLAVSGCLLQGVTKNPLADPGLLGIHSGAGLMVVLYVLFIGPRSPLAVFTLPALALLGAGAAAVLVYSLSCKKGASTSPVTMVMTGIAVQAGLSALTTLLVVKLDDTQYAFVSSWQTGSIWGANWTFVLALLPWLCILVPASIYIARILDVMGLGDETAAGLGVSVNRERRKLLLMAAALAGACVSVSGSISFVGLMAPHITRRIVGPRHGIALPVCALLGALLVSASDTIARVVIQPSSLPTGVVVSIIGAPYFIYLLSRRGKEMRR</sequence>
<dbReference type="OrthoDB" id="9792889at2"/>
<dbReference type="PANTHER" id="PTHR30472:SF64">
    <property type="entry name" value="IRON(3+)-HYDROXAMATE IMPORT SYSTEM PERMEASE PROTEIN FHUG"/>
    <property type="match status" value="1"/>
</dbReference>
<feature type="transmembrane region" description="Helical" evidence="8">
    <location>
        <begin position="290"/>
        <end position="308"/>
    </location>
</feature>
<reference evidence="9 10" key="1">
    <citation type="submission" date="2014-07" db="EMBL/GenBank/DDBJ databases">
        <title>Draft genome of Clostridium celerecrescens 152B isolated from sediments associated with methane hydrate from Krishna Godavari basin.</title>
        <authorList>
            <person name="Honkalas V.S."/>
            <person name="Dabir A.P."/>
            <person name="Arora P."/>
            <person name="Dhakephalkar P.K."/>
        </authorList>
    </citation>
    <scope>NUCLEOTIDE SEQUENCE [LARGE SCALE GENOMIC DNA]</scope>
    <source>
        <strain evidence="9 10">152B</strain>
    </source>
</reference>
<keyword evidence="10" id="KW-1185">Reference proteome</keyword>
<organism evidence="9 10">
    <name type="scientific">Lacrimispora celerecrescens</name>
    <dbReference type="NCBI Taxonomy" id="29354"/>
    <lineage>
        <taxon>Bacteria</taxon>
        <taxon>Bacillati</taxon>
        <taxon>Bacillota</taxon>
        <taxon>Clostridia</taxon>
        <taxon>Lachnospirales</taxon>
        <taxon>Lachnospiraceae</taxon>
        <taxon>Lacrimispora</taxon>
    </lineage>
</organism>
<protein>
    <submittedName>
        <fullName evidence="9">Iron ABC transporter permease</fullName>
    </submittedName>
</protein>